<dbReference type="FunFam" id="2.40.50.1070:FF:000001">
    <property type="entry name" value="tRNA/tmRNA (uracil-C(5))-methyltransferase"/>
    <property type="match status" value="1"/>
</dbReference>
<dbReference type="InterPro" id="IPR030390">
    <property type="entry name" value="MeTrfase_TrmA_AS"/>
</dbReference>
<dbReference type="PANTHER" id="PTHR47790">
    <property type="entry name" value="TRNA/TMRNA (URACIL-C(5))-METHYLTRANSFERASE"/>
    <property type="match status" value="1"/>
</dbReference>
<organism evidence="10 11">
    <name type="scientific">Sulfurivirga caldicuralii</name>
    <dbReference type="NCBI Taxonomy" id="364032"/>
    <lineage>
        <taxon>Bacteria</taxon>
        <taxon>Pseudomonadati</taxon>
        <taxon>Pseudomonadota</taxon>
        <taxon>Gammaproteobacteria</taxon>
        <taxon>Thiotrichales</taxon>
        <taxon>Piscirickettsiaceae</taxon>
        <taxon>Sulfurivirga</taxon>
    </lineage>
</organism>
<dbReference type="PANTHER" id="PTHR47790:SF2">
    <property type="entry name" value="TRNA_TMRNA (URACIL-C(5))-METHYLTRANSFERASE"/>
    <property type="match status" value="1"/>
</dbReference>
<dbReference type="EC" id="2.1.1.35" evidence="7"/>
<feature type="binding site" evidence="7 8">
    <location>
        <position position="215"/>
    </location>
    <ligand>
        <name>S-adenosyl-L-methionine</name>
        <dbReference type="ChEBI" id="CHEBI:59789"/>
    </ligand>
</feature>
<evidence type="ECO:0000256" key="1">
    <source>
        <dbReference type="ARBA" id="ARBA00022603"/>
    </source>
</evidence>
<evidence type="ECO:0000256" key="8">
    <source>
        <dbReference type="PROSITE-ProRule" id="PRU01024"/>
    </source>
</evidence>
<dbReference type="Gene3D" id="2.40.50.1070">
    <property type="match status" value="1"/>
</dbReference>
<dbReference type="NCBIfam" id="TIGR02143">
    <property type="entry name" value="trmA_only"/>
    <property type="match status" value="1"/>
</dbReference>
<evidence type="ECO:0000256" key="7">
    <source>
        <dbReference type="HAMAP-Rule" id="MF_01011"/>
    </source>
</evidence>
<feature type="binding site" evidence="7 8">
    <location>
        <position position="236"/>
    </location>
    <ligand>
        <name>S-adenosyl-L-methionine</name>
        <dbReference type="ChEBI" id="CHEBI:59789"/>
    </ligand>
</feature>
<feature type="active site" evidence="9">
    <location>
        <position position="319"/>
    </location>
</feature>
<feature type="binding site" evidence="7 8">
    <location>
        <position position="294"/>
    </location>
    <ligand>
        <name>S-adenosyl-L-methionine</name>
        <dbReference type="ChEBI" id="CHEBI:59789"/>
    </ligand>
</feature>
<feature type="active site" description="Proton acceptor" evidence="7">
    <location>
        <position position="353"/>
    </location>
</feature>
<dbReference type="PROSITE" id="PS01231">
    <property type="entry name" value="TRMA_2"/>
    <property type="match status" value="1"/>
</dbReference>
<dbReference type="InterPro" id="IPR029063">
    <property type="entry name" value="SAM-dependent_MTases_sf"/>
</dbReference>
<dbReference type="GO" id="GO:0030488">
    <property type="term" value="P:tRNA methylation"/>
    <property type="evidence" value="ECO:0007669"/>
    <property type="project" value="UniProtKB-UniRule"/>
</dbReference>
<dbReference type="STRING" id="364032.SAMN05443662_1689"/>
<comment type="catalytic activity">
    <reaction evidence="5 7">
        <text>uridine(341) in tmRNA + S-adenosyl-L-methionine = 5-methyluridine(341) in tmRNA + S-adenosyl-L-homocysteine + H(+)</text>
        <dbReference type="Rhea" id="RHEA:43612"/>
        <dbReference type="Rhea" id="RHEA-COMP:10630"/>
        <dbReference type="Rhea" id="RHEA-COMP:10631"/>
        <dbReference type="ChEBI" id="CHEBI:15378"/>
        <dbReference type="ChEBI" id="CHEBI:57856"/>
        <dbReference type="ChEBI" id="CHEBI:59789"/>
        <dbReference type="ChEBI" id="CHEBI:65315"/>
        <dbReference type="ChEBI" id="CHEBI:74447"/>
    </reaction>
</comment>
<proteinExistence type="inferred from homology"/>
<protein>
    <recommendedName>
        <fullName evidence="7">tRNA/tmRNA (uracil-C(5))-methyltransferase</fullName>
        <ecNumber evidence="7">2.1.1.35</ecNumber>
    </recommendedName>
    <alternativeName>
        <fullName evidence="7">tRNA (uracil(54)-C(5))-methyltransferase</fullName>
    </alternativeName>
    <alternativeName>
        <fullName evidence="7">tRNA(m5U54)-methyltransferase</fullName>
        <shortName evidence="7">RUMT</shortName>
    </alternativeName>
    <alternativeName>
        <fullName evidence="7">tmRNA (uracil(341)-C(5))-methyltransferase</fullName>
    </alternativeName>
</protein>
<feature type="binding site" evidence="7">
    <location>
        <position position="220"/>
    </location>
    <ligand>
        <name>S-adenosyl-L-methionine</name>
        <dbReference type="ChEBI" id="CHEBI:59789"/>
    </ligand>
</feature>
<dbReference type="GO" id="GO:0019843">
    <property type="term" value="F:rRNA binding"/>
    <property type="evidence" value="ECO:0007669"/>
    <property type="project" value="TreeGrafter"/>
</dbReference>
<gene>
    <name evidence="7" type="primary">trmA</name>
    <name evidence="10" type="ORF">SAMN05443662_1689</name>
</gene>
<dbReference type="Gene3D" id="3.40.50.150">
    <property type="entry name" value="Vaccinia Virus protein VP39"/>
    <property type="match status" value="1"/>
</dbReference>
<keyword evidence="1 7" id="KW-0489">Methyltransferase</keyword>
<dbReference type="Proteomes" id="UP000198461">
    <property type="component" value="Unassembled WGS sequence"/>
</dbReference>
<comment type="catalytic activity">
    <reaction evidence="6 7">
        <text>uridine(54) in tRNA + S-adenosyl-L-methionine = 5-methyluridine(54) in tRNA + S-adenosyl-L-homocysteine + H(+)</text>
        <dbReference type="Rhea" id="RHEA:42712"/>
        <dbReference type="Rhea" id="RHEA-COMP:10167"/>
        <dbReference type="Rhea" id="RHEA-COMP:10193"/>
        <dbReference type="ChEBI" id="CHEBI:15378"/>
        <dbReference type="ChEBI" id="CHEBI:57856"/>
        <dbReference type="ChEBI" id="CHEBI:59789"/>
        <dbReference type="ChEBI" id="CHEBI:65315"/>
        <dbReference type="ChEBI" id="CHEBI:74447"/>
        <dbReference type="EC" id="2.1.1.35"/>
    </reaction>
</comment>
<dbReference type="GO" id="GO:0000049">
    <property type="term" value="F:tRNA binding"/>
    <property type="evidence" value="ECO:0007669"/>
    <property type="project" value="TreeGrafter"/>
</dbReference>
<dbReference type="PROSITE" id="PS51687">
    <property type="entry name" value="SAM_MT_RNA_M5U"/>
    <property type="match status" value="1"/>
</dbReference>
<evidence type="ECO:0000256" key="2">
    <source>
        <dbReference type="ARBA" id="ARBA00022679"/>
    </source>
</evidence>
<sequence length="362" mass="41127">MQLCQANPALYEAQLADKQARLSALLGVAPTDVRVFPSPLAHFRQRIEFRVWHEGDDSYYVMFPPGDPKNPQRIDTCTIAAEPIAELMEPLRQVILMELLLRRKLYQVDFLSTLSGEMLVTLIYHKPLDEEWIACAEVLKAHLPIDSIIGRSRKQKILLERDYVVERLEVDGHTFTYQQIENSFSQPNAQVARQMLGWARRCAEQVEAGDLLELYGGNGHFSIALAEYFPRVLMTEISGASIRSARWNLAANRVENIAVVKASAEQVSEALHQNAATLKQVPLRDYHFSTLLVDPPRAGLDELTRALAARFEHVIYISCNPETLARDLVTLRQSHEVVDVALFDQFPYTHHIESGVFLRRKA</sequence>
<keyword evidence="3 7" id="KW-0949">S-adenosyl-L-methionine</keyword>
<dbReference type="RefSeq" id="WP_074201963.1">
    <property type="nucleotide sequence ID" value="NZ_FSRE01000005.1"/>
</dbReference>
<dbReference type="InterPro" id="IPR030391">
    <property type="entry name" value="MeTrfase_TrmA_CS"/>
</dbReference>
<dbReference type="GO" id="GO:0005829">
    <property type="term" value="C:cytosol"/>
    <property type="evidence" value="ECO:0007669"/>
    <property type="project" value="TreeGrafter"/>
</dbReference>
<dbReference type="EMBL" id="FSRE01000005">
    <property type="protein sequence ID" value="SIO19162.1"/>
    <property type="molecule type" value="Genomic_DNA"/>
</dbReference>
<name>A0A1N6HHC7_9GAMM</name>
<evidence type="ECO:0000256" key="9">
    <source>
        <dbReference type="PROSITE-ProRule" id="PRU10015"/>
    </source>
</evidence>
<dbReference type="CDD" id="cd02440">
    <property type="entry name" value="AdoMet_MTases"/>
    <property type="match status" value="1"/>
</dbReference>
<evidence type="ECO:0000256" key="6">
    <source>
        <dbReference type="ARBA" id="ARBA00052788"/>
    </source>
</evidence>
<feature type="active site" description="Nucleophile" evidence="7 8">
    <location>
        <position position="319"/>
    </location>
</feature>
<dbReference type="FunFam" id="3.40.50.150:FF:000012">
    <property type="entry name" value="tRNA/tmRNA (uracil-C(5))-methyltransferase"/>
    <property type="match status" value="1"/>
</dbReference>
<evidence type="ECO:0000256" key="3">
    <source>
        <dbReference type="ARBA" id="ARBA00022691"/>
    </source>
</evidence>
<dbReference type="GO" id="GO:0030697">
    <property type="term" value="F:tRNA (uracil(54)-C5)-methyltransferase activity, S-adenosyl methionine-dependent"/>
    <property type="evidence" value="ECO:0007669"/>
    <property type="project" value="UniProtKB-UniRule"/>
</dbReference>
<dbReference type="PROSITE" id="PS01230">
    <property type="entry name" value="TRMA_1"/>
    <property type="match status" value="1"/>
</dbReference>
<comment type="similarity">
    <text evidence="7">Belongs to the class I-like SAM-binding methyltransferase superfamily. RNA M5U methyltransferase family. TrmA subfamily.</text>
</comment>
<feature type="binding site" evidence="7 8">
    <location>
        <position position="186"/>
    </location>
    <ligand>
        <name>S-adenosyl-L-methionine</name>
        <dbReference type="ChEBI" id="CHEBI:59789"/>
    </ligand>
</feature>
<accession>A0A1N6HHC7</accession>
<dbReference type="SUPFAM" id="SSF53335">
    <property type="entry name" value="S-adenosyl-L-methionine-dependent methyltransferases"/>
    <property type="match status" value="1"/>
</dbReference>
<evidence type="ECO:0000256" key="4">
    <source>
        <dbReference type="ARBA" id="ARBA00022694"/>
    </source>
</evidence>
<dbReference type="Pfam" id="PF05958">
    <property type="entry name" value="tRNA_U5-meth_tr"/>
    <property type="match status" value="1"/>
</dbReference>
<dbReference type="InterPro" id="IPR011869">
    <property type="entry name" value="TrmA_MeTrfase"/>
</dbReference>
<keyword evidence="11" id="KW-1185">Reference proteome</keyword>
<dbReference type="InterPro" id="IPR010280">
    <property type="entry name" value="U5_MeTrfase_fam"/>
</dbReference>
<keyword evidence="4 7" id="KW-0819">tRNA processing</keyword>
<keyword evidence="2 7" id="KW-0808">Transferase</keyword>
<dbReference type="AlphaFoldDB" id="A0A1N6HHC7"/>
<evidence type="ECO:0000313" key="10">
    <source>
        <dbReference type="EMBL" id="SIO19162.1"/>
    </source>
</evidence>
<evidence type="ECO:0000313" key="11">
    <source>
        <dbReference type="Proteomes" id="UP000198461"/>
    </source>
</evidence>
<evidence type="ECO:0000256" key="5">
    <source>
        <dbReference type="ARBA" id="ARBA00051255"/>
    </source>
</evidence>
<reference evidence="11" key="1">
    <citation type="submission" date="2016-11" db="EMBL/GenBank/DDBJ databases">
        <authorList>
            <person name="Varghese N."/>
            <person name="Submissions S."/>
        </authorList>
    </citation>
    <scope>NUCLEOTIDE SEQUENCE [LARGE SCALE GENOMIC DNA]</scope>
    <source>
        <strain evidence="11">DSM 17737</strain>
    </source>
</reference>
<dbReference type="HAMAP" id="MF_01011">
    <property type="entry name" value="RNA_methyltr_TrmA"/>
    <property type="match status" value="1"/>
</dbReference>
<dbReference type="OrthoDB" id="9804590at2"/>
<comment type="function">
    <text evidence="7">Dual-specificity methyltransferase that catalyzes the formation of 5-methyluridine at position 54 (m5U54) in all tRNAs, and that of position 341 (m5U341) in tmRNA (transfer-mRNA).</text>
</comment>